<dbReference type="Proteomes" id="UP000821845">
    <property type="component" value="Chromosome 10"/>
</dbReference>
<accession>A0ACB7T9G8</accession>
<evidence type="ECO:0000313" key="2">
    <source>
        <dbReference type="Proteomes" id="UP000821845"/>
    </source>
</evidence>
<comment type="caution">
    <text evidence="1">The sequence shown here is derived from an EMBL/GenBank/DDBJ whole genome shotgun (WGS) entry which is preliminary data.</text>
</comment>
<proteinExistence type="predicted"/>
<evidence type="ECO:0000313" key="1">
    <source>
        <dbReference type="EMBL" id="KAH6943655.1"/>
    </source>
</evidence>
<sequence length="1499" mass="164832">MGHNVATFLWRTLLVQAIRRHYFATSLELLLVVVAFAGALQRQTPVPLGRNPNGTELDSILVSQRPTHVVLGPDTSYNRRLLEAVVDLYSAGDSKEDDGKEMSSALNASIASEVAKKCAEIAANREEGLVHPMCVALETPRGIDGRAADGSLTYTIYRPFLKDGFGTDGNRQYSCDIIVEHLPGWIFSGMNGGYRSEFIYTVYLVFMIPAIRRLNAIAYELSSGLAEMQALMGMSAVQFAAGHFLTAMSFYLVESGIAVTIMYAVGLRRYLEAYLDGINPIMVVVSFLLYDVGQALIPVFVTALFPKGWVRTLLFVALLVVAPALFAPGTVTVSEYLTMTRRSKLFGGVLPQSGLVSVMTIMFLAQDYEGEAGWSVVTRRVMGNNVTILEIWVLMFLSNVVIAFLTWYLPQILPWCADNPRSPLFFLTMRYWKVDDAEMEADATPLQRDPTRFEELPPDVRPIILTRDLTKLFGTVPVLNGVDLKVYERKVTVLLGHNGAGKSTLMRILTGTLGGPTSGVAIVCGYDVYNNREMVRSKVSLCQQSDIFFEDLTCGENALYFAALKDTGGVDVQKATANMLKKMGLKDARDKMPKDVSCGTLRMLSLAIAVASRPKLLMLDEPTAGLDPGTRRKIWDLLQQIGRERTVMLSSHDMFEVDAVADQIVVMSAGTVICSGSATFLKKACGDDVGVLCKPLLKRNQTPARSFKALFQKRLTYTTRSWGIFLVSYMLPLLLLWLLLQSVPVPAPKLLQDEHELYHLYGTSEIRLGYNFPGFTVVLQGSGCTATNLTQTLVVLVEAEGCNVRLVSDINKIRIDDLATYVRTYPMAVLLEPDRIRLMVDGTNPLTLPVLLNLVDTAVLRSLTRKPTSRIVARVSQLELREFTGRASIFVFWVMECAATYALAFSAFAAFPAAERLEGARDIQLMTGLSGSFFVFSHAAFDFIYYVAFVVPWCLIYGRGSGNSVDTCALVFATFVLSSPAMIGMAYVTSEGAPTEVGAMYSQFIWIYLGGIVLFFVSSLFAITGGHVWEYATLVFPPWALLSCFLKISSADIAAELCDRQRAAPSPTSRSGLAPATSTSLRVWRAIFPSWRVEDSGTSAADSDDDDTATWFSSPCEEAKPISFTHNGILPELLFLLVEGLVCLGIASYATAGYFSLAEAVFGRRWTQGSPAEDQNTLPNPGDPEVEEEKNLAIALCDKRAFTAHALVARGLCKSFGNRRVVRDFNLALKPSECFGLLGVHGSGKSTTFNMLAALTDATSGEANTATASMLENARKWQAQISYCQQNGGLLDKLSAHEFLYLIARLRGISPNDVEAAVNCIISIIDIKDNANKPCGAALLGVPPLLFLDEPYTGVDAMSRDRISGAVSRIKKATRTAVMLASHNIDECESLCDRLAIMADGRITCLGTLKQLRDKYTRGYRLELMLKHGVSPDATKLLEEANVLSYHLQERIPWRELFRKVELLERDFPIEYAIVGEKTLEQVFLSLVEASKVQPVASQ</sequence>
<gene>
    <name evidence="1" type="ORF">HPB50_025047</name>
</gene>
<keyword evidence="2" id="KW-1185">Reference proteome</keyword>
<dbReference type="EMBL" id="CM023490">
    <property type="protein sequence ID" value="KAH6943655.1"/>
    <property type="molecule type" value="Genomic_DNA"/>
</dbReference>
<protein>
    <submittedName>
        <fullName evidence="1">Uncharacterized protein</fullName>
    </submittedName>
</protein>
<name>A0ACB7T9G8_HYAAI</name>
<organism evidence="1 2">
    <name type="scientific">Hyalomma asiaticum</name>
    <name type="common">Tick</name>
    <dbReference type="NCBI Taxonomy" id="266040"/>
    <lineage>
        <taxon>Eukaryota</taxon>
        <taxon>Metazoa</taxon>
        <taxon>Ecdysozoa</taxon>
        <taxon>Arthropoda</taxon>
        <taxon>Chelicerata</taxon>
        <taxon>Arachnida</taxon>
        <taxon>Acari</taxon>
        <taxon>Parasitiformes</taxon>
        <taxon>Ixodida</taxon>
        <taxon>Ixodoidea</taxon>
        <taxon>Ixodidae</taxon>
        <taxon>Hyalomminae</taxon>
        <taxon>Hyalomma</taxon>
    </lineage>
</organism>
<reference evidence="1" key="1">
    <citation type="submission" date="2020-05" db="EMBL/GenBank/DDBJ databases">
        <title>Large-scale comparative analyses of tick genomes elucidate their genetic diversity and vector capacities.</title>
        <authorList>
            <person name="Jia N."/>
            <person name="Wang J."/>
            <person name="Shi W."/>
            <person name="Du L."/>
            <person name="Sun Y."/>
            <person name="Zhan W."/>
            <person name="Jiang J."/>
            <person name="Wang Q."/>
            <person name="Zhang B."/>
            <person name="Ji P."/>
            <person name="Sakyi L.B."/>
            <person name="Cui X."/>
            <person name="Yuan T."/>
            <person name="Jiang B."/>
            <person name="Yang W."/>
            <person name="Lam T.T.-Y."/>
            <person name="Chang Q."/>
            <person name="Ding S."/>
            <person name="Wang X."/>
            <person name="Zhu J."/>
            <person name="Ruan X."/>
            <person name="Zhao L."/>
            <person name="Wei J."/>
            <person name="Que T."/>
            <person name="Du C."/>
            <person name="Cheng J."/>
            <person name="Dai P."/>
            <person name="Han X."/>
            <person name="Huang E."/>
            <person name="Gao Y."/>
            <person name="Liu J."/>
            <person name="Shao H."/>
            <person name="Ye R."/>
            <person name="Li L."/>
            <person name="Wei W."/>
            <person name="Wang X."/>
            <person name="Wang C."/>
            <person name="Yang T."/>
            <person name="Huo Q."/>
            <person name="Li W."/>
            <person name="Guo W."/>
            <person name="Chen H."/>
            <person name="Zhou L."/>
            <person name="Ni X."/>
            <person name="Tian J."/>
            <person name="Zhou Y."/>
            <person name="Sheng Y."/>
            <person name="Liu T."/>
            <person name="Pan Y."/>
            <person name="Xia L."/>
            <person name="Li J."/>
            <person name="Zhao F."/>
            <person name="Cao W."/>
        </authorList>
    </citation>
    <scope>NUCLEOTIDE SEQUENCE</scope>
    <source>
        <strain evidence="1">Hyas-2018</strain>
    </source>
</reference>